<dbReference type="STRING" id="1076256.A0A2H3BRY9"/>
<proteinExistence type="predicted"/>
<reference evidence="3" key="1">
    <citation type="journal article" date="2017" name="Nat. Ecol. Evol.">
        <title>Genome expansion and lineage-specific genetic innovations in the forest pathogenic fungi Armillaria.</title>
        <authorList>
            <person name="Sipos G."/>
            <person name="Prasanna A.N."/>
            <person name="Walter M.C."/>
            <person name="O'Connor E."/>
            <person name="Balint B."/>
            <person name="Krizsan K."/>
            <person name="Kiss B."/>
            <person name="Hess J."/>
            <person name="Varga T."/>
            <person name="Slot J."/>
            <person name="Riley R."/>
            <person name="Boka B."/>
            <person name="Rigling D."/>
            <person name="Barry K."/>
            <person name="Lee J."/>
            <person name="Mihaltcheva S."/>
            <person name="LaButti K."/>
            <person name="Lipzen A."/>
            <person name="Waldron R."/>
            <person name="Moloney N.M."/>
            <person name="Sperisen C."/>
            <person name="Kredics L."/>
            <person name="Vagvoelgyi C."/>
            <person name="Patrignani A."/>
            <person name="Fitzpatrick D."/>
            <person name="Nagy I."/>
            <person name="Doyle S."/>
            <person name="Anderson J.B."/>
            <person name="Grigoriev I.V."/>
            <person name="Gueldener U."/>
            <person name="Muensterkoetter M."/>
            <person name="Nagy L.G."/>
        </authorList>
    </citation>
    <scope>NUCLEOTIDE SEQUENCE [LARGE SCALE GENOMIC DNA]</scope>
    <source>
        <strain evidence="3">28-4</strain>
    </source>
</reference>
<accession>A0A2H3BRY9</accession>
<protein>
    <submittedName>
        <fullName evidence="2">Uncharacterized protein</fullName>
    </submittedName>
</protein>
<keyword evidence="3" id="KW-1185">Reference proteome</keyword>
<dbReference type="EMBL" id="KZ293431">
    <property type="protein sequence ID" value="PBK68798.1"/>
    <property type="molecule type" value="Genomic_DNA"/>
</dbReference>
<dbReference type="Proteomes" id="UP000218334">
    <property type="component" value="Unassembled WGS sequence"/>
</dbReference>
<dbReference type="AlphaFoldDB" id="A0A2H3BRY9"/>
<gene>
    <name evidence="2" type="ORF">ARMSODRAFT_1039535</name>
</gene>
<evidence type="ECO:0000313" key="3">
    <source>
        <dbReference type="Proteomes" id="UP000218334"/>
    </source>
</evidence>
<evidence type="ECO:0000313" key="2">
    <source>
        <dbReference type="EMBL" id="PBK68798.1"/>
    </source>
</evidence>
<organism evidence="2 3">
    <name type="scientific">Armillaria solidipes</name>
    <dbReference type="NCBI Taxonomy" id="1076256"/>
    <lineage>
        <taxon>Eukaryota</taxon>
        <taxon>Fungi</taxon>
        <taxon>Dikarya</taxon>
        <taxon>Basidiomycota</taxon>
        <taxon>Agaricomycotina</taxon>
        <taxon>Agaricomycetes</taxon>
        <taxon>Agaricomycetidae</taxon>
        <taxon>Agaricales</taxon>
        <taxon>Marasmiineae</taxon>
        <taxon>Physalacriaceae</taxon>
        <taxon>Armillaria</taxon>
    </lineage>
</organism>
<evidence type="ECO:0000256" key="1">
    <source>
        <dbReference type="SAM" id="MobiDB-lite"/>
    </source>
</evidence>
<feature type="region of interest" description="Disordered" evidence="1">
    <location>
        <begin position="1"/>
        <end position="45"/>
    </location>
</feature>
<name>A0A2H3BRY9_9AGAR</name>
<sequence length="172" mass="18719">MSATHKPKASSSVALHVHQDWRGNGQTSRKLINGSRDGQGATGETLCGNPMLGRPFLKSYEVEDWSPHVNERVNVEAAMREKGIGWILRELAGHRQTKGVSSFARLKSITSSSSAHLSRSRLEIKTTWSGGGRIIFLGPYSHKISAAISDFQRAGNFAPDCISLPQHPAVDS</sequence>